<sequence length="107" mass="12069">MHTNRTLEHGGYEVRAVVTDTETGRYSAAAILTDRDGETRTLGVDGDFADTREACDQALELAVAWIQRRSVVSDRYVRRNRAGSSSDSDRERRTRRQDGRPIIRATT</sequence>
<evidence type="ECO:0000313" key="3">
    <source>
        <dbReference type="Proteomes" id="UP000070434"/>
    </source>
</evidence>
<protein>
    <recommendedName>
        <fullName evidence="4">DUF1488 domain-containing protein</fullName>
    </recommendedName>
</protein>
<proteinExistence type="predicted"/>
<feature type="region of interest" description="Disordered" evidence="1">
    <location>
        <begin position="78"/>
        <end position="107"/>
    </location>
</feature>
<dbReference type="EMBL" id="LNJP01000002">
    <property type="protein sequence ID" value="KWZ32685.1"/>
    <property type="molecule type" value="Genomic_DNA"/>
</dbReference>
<accession>A0AAW3PW68</accession>
<evidence type="ECO:0000256" key="1">
    <source>
        <dbReference type="SAM" id="MobiDB-lite"/>
    </source>
</evidence>
<dbReference type="AlphaFoldDB" id="A0AAW3PW68"/>
<evidence type="ECO:0000313" key="2">
    <source>
        <dbReference type="EMBL" id="KWZ32685.1"/>
    </source>
</evidence>
<dbReference type="Proteomes" id="UP000070434">
    <property type="component" value="Chromosome 3"/>
</dbReference>
<organism evidence="2 3">
    <name type="scientific">Burkholderia anthina</name>
    <dbReference type="NCBI Taxonomy" id="179879"/>
    <lineage>
        <taxon>Bacteria</taxon>
        <taxon>Pseudomonadati</taxon>
        <taxon>Pseudomonadota</taxon>
        <taxon>Betaproteobacteria</taxon>
        <taxon>Burkholderiales</taxon>
        <taxon>Burkholderiaceae</taxon>
        <taxon>Burkholderia</taxon>
        <taxon>Burkholderia cepacia complex</taxon>
    </lineage>
</organism>
<comment type="caution">
    <text evidence="2">The sequence shown here is derived from an EMBL/GenBank/DDBJ whole genome shotgun (WGS) entry which is preliminary data.</text>
</comment>
<reference evidence="2 3" key="1">
    <citation type="submission" date="2015-11" db="EMBL/GenBank/DDBJ databases">
        <authorList>
            <person name="Sahl J."/>
            <person name="Wagner D."/>
            <person name="Keim P."/>
        </authorList>
    </citation>
    <scope>NUCLEOTIDE SEQUENCE [LARGE SCALE GENOMIC DNA]</scope>
    <source>
        <strain evidence="2 3">AZ-4-2-10-S1-D7</strain>
    </source>
</reference>
<feature type="compositionally biased region" description="Basic and acidic residues" evidence="1">
    <location>
        <begin position="87"/>
        <end position="101"/>
    </location>
</feature>
<evidence type="ECO:0008006" key="4">
    <source>
        <dbReference type="Google" id="ProtNLM"/>
    </source>
</evidence>
<gene>
    <name evidence="2" type="ORF">WS64_16625</name>
</gene>
<name>A0AAW3PW68_9BURK</name>